<dbReference type="CDD" id="cd00093">
    <property type="entry name" value="HTH_XRE"/>
    <property type="match status" value="1"/>
</dbReference>
<dbReference type="InterPro" id="IPR001387">
    <property type="entry name" value="Cro/C1-type_HTH"/>
</dbReference>
<proteinExistence type="predicted"/>
<dbReference type="Proteomes" id="UP000429232">
    <property type="component" value="Chromosome"/>
</dbReference>
<accession>A0A6I4HUG9</accession>
<gene>
    <name evidence="2" type="ORF">GO620_001560</name>
</gene>
<dbReference type="EMBL" id="CP066775">
    <property type="protein sequence ID" value="QQL50166.1"/>
    <property type="molecule type" value="Genomic_DNA"/>
</dbReference>
<sequence length="166" mass="19279">MDNWIEKYWGIAPAAILDRTLKLRKVKQATFARQVEMPVQTLNAFLKGKRKLTPEAAFKIDNALGLEESTMSVLQAIYETKLVKKDIVSFNRPDMSKIRPVLFWDTDIQKIDWKAHQGGVIKRVLERGNQDEKNEIQRFYGKKAVQDIDRKMKTLNSDRTAYKPNP</sequence>
<feature type="domain" description="HTH cro/C1-type" evidence="1">
    <location>
        <begin position="22"/>
        <end position="71"/>
    </location>
</feature>
<dbReference type="Gene3D" id="1.10.260.40">
    <property type="entry name" value="lambda repressor-like DNA-binding domains"/>
    <property type="match status" value="1"/>
</dbReference>
<dbReference type="Pfam" id="PF21956">
    <property type="entry name" value="DUF6922"/>
    <property type="match status" value="1"/>
</dbReference>
<dbReference type="RefSeq" id="WP_157522908.1">
    <property type="nucleotide sequence ID" value="NZ_CP066775.1"/>
</dbReference>
<evidence type="ECO:0000313" key="2">
    <source>
        <dbReference type="EMBL" id="QQL50166.1"/>
    </source>
</evidence>
<reference evidence="2 3" key="1">
    <citation type="submission" date="2020-12" db="EMBL/GenBank/DDBJ databases">
        <title>HMF7856_wgs.fasta genome submission.</title>
        <authorList>
            <person name="Kang H."/>
            <person name="Kim H."/>
            <person name="Joh K."/>
        </authorList>
    </citation>
    <scope>NUCLEOTIDE SEQUENCE [LARGE SCALE GENOMIC DNA]</scope>
    <source>
        <strain evidence="2 3">HMF7856</strain>
    </source>
</reference>
<keyword evidence="3" id="KW-1185">Reference proteome</keyword>
<dbReference type="Pfam" id="PF01381">
    <property type="entry name" value="HTH_3"/>
    <property type="match status" value="1"/>
</dbReference>
<dbReference type="AlphaFoldDB" id="A0A6I4HUG9"/>
<protein>
    <submittedName>
        <fullName evidence="2">Helix-turn-helix transcriptional regulator</fullName>
    </submittedName>
</protein>
<dbReference type="GO" id="GO:0003677">
    <property type="term" value="F:DNA binding"/>
    <property type="evidence" value="ECO:0007669"/>
    <property type="project" value="InterPro"/>
</dbReference>
<name>A0A6I4HUG9_9SPHI</name>
<evidence type="ECO:0000313" key="3">
    <source>
        <dbReference type="Proteomes" id="UP000429232"/>
    </source>
</evidence>
<dbReference type="InterPro" id="IPR010982">
    <property type="entry name" value="Lambda_DNA-bd_dom_sf"/>
</dbReference>
<dbReference type="PROSITE" id="PS50943">
    <property type="entry name" value="HTH_CROC1"/>
    <property type="match status" value="1"/>
</dbReference>
<dbReference type="SMART" id="SM00530">
    <property type="entry name" value="HTH_XRE"/>
    <property type="match status" value="1"/>
</dbReference>
<evidence type="ECO:0000259" key="1">
    <source>
        <dbReference type="PROSITE" id="PS50943"/>
    </source>
</evidence>
<organism evidence="2 3">
    <name type="scientific">Mucilaginibacter ginkgonis</name>
    <dbReference type="NCBI Taxonomy" id="2682091"/>
    <lineage>
        <taxon>Bacteria</taxon>
        <taxon>Pseudomonadati</taxon>
        <taxon>Bacteroidota</taxon>
        <taxon>Sphingobacteriia</taxon>
        <taxon>Sphingobacteriales</taxon>
        <taxon>Sphingobacteriaceae</taxon>
        <taxon>Mucilaginibacter</taxon>
    </lineage>
</organism>
<dbReference type="InterPro" id="IPR053830">
    <property type="entry name" value="DUF6922"/>
</dbReference>
<dbReference type="KEGG" id="mgik:GO620_001560"/>
<dbReference type="SUPFAM" id="SSF47413">
    <property type="entry name" value="lambda repressor-like DNA-binding domains"/>
    <property type="match status" value="1"/>
</dbReference>